<protein>
    <recommendedName>
        <fullName evidence="1">Putative phage ssDNA-binding domain-containing protein</fullName>
    </recommendedName>
</protein>
<dbReference type="Proteomes" id="UP000222527">
    <property type="component" value="Segment"/>
</dbReference>
<dbReference type="EMBL" id="KU160642">
    <property type="protein sequence ID" value="ALY08753.1"/>
    <property type="molecule type" value="Genomic_DNA"/>
</dbReference>
<dbReference type="OrthoDB" id="21059at10239"/>
<proteinExistence type="predicted"/>
<evidence type="ECO:0000313" key="2">
    <source>
        <dbReference type="EMBL" id="ALY08753.1"/>
    </source>
</evidence>
<accession>A0A0U4JKC9</accession>
<evidence type="ECO:0000259" key="1">
    <source>
        <dbReference type="Pfam" id="PF24083"/>
    </source>
</evidence>
<organism evidence="2 3">
    <name type="scientific">Arthrobacter phage Circum</name>
    <dbReference type="NCBI Taxonomy" id="1772295"/>
    <lineage>
        <taxon>Viruses</taxon>
        <taxon>Duplodnaviria</taxon>
        <taxon>Heunggongvirae</taxon>
        <taxon>Uroviricota</taxon>
        <taxon>Caudoviricetes</taxon>
        <taxon>Mudcatvirus</taxon>
        <taxon>Mudcatvirus circum</taxon>
    </lineage>
</organism>
<gene>
    <name evidence="2" type="primary">69</name>
    <name evidence="2" type="ORF">CIRCUM_69</name>
</gene>
<evidence type="ECO:0000313" key="3">
    <source>
        <dbReference type="Proteomes" id="UP000222527"/>
    </source>
</evidence>
<dbReference type="GeneID" id="40079024"/>
<keyword evidence="3" id="KW-1185">Reference proteome</keyword>
<name>A0A0U4JKC9_9CAUD</name>
<sequence length="164" mass="18945">MAVNETRLSNVELEDVQIRFRNFSGKPDDFNKMGKKQFQVVLDEADALAMQADGWNVKVGEPREEGDRPYYSIKVEVSDKVYLPRMVLITSRGRTNLDMQTCETLDYVDIEKVDVIINPSHWTVNGNSGIKAYLKSIYVTIKEDRFERKYAELGRDNAADEWSR</sequence>
<feature type="domain" description="Putative phage ssDNA-binding" evidence="1">
    <location>
        <begin position="4"/>
        <end position="159"/>
    </location>
</feature>
<dbReference type="KEGG" id="vg:40079024"/>
<dbReference type="RefSeq" id="YP_009603158.1">
    <property type="nucleotide sequence ID" value="NC_041948.1"/>
</dbReference>
<dbReference type="InterPro" id="IPR057581">
    <property type="entry name" value="Phage_ssDNA_bind"/>
</dbReference>
<dbReference type="Pfam" id="PF24083">
    <property type="entry name" value="Phage_ssDNA_bind"/>
    <property type="match status" value="1"/>
</dbReference>
<reference evidence="2 3" key="1">
    <citation type="submission" date="2015-11" db="EMBL/GenBank/DDBJ databases">
        <authorList>
            <person name="Aziz R.M."/>
            <person name="Carl E.L."/>
            <person name="Farooq M.A."/>
            <person name="Gal B."/>
            <person name="Garcia Martinez K."/>
            <person name="Mathew K.J."/>
            <person name="Obando D.J."/>
            <person name="Robinson K.M."/>
            <person name="Robinson M.D."/>
            <person name="Sanders L.M."/>
            <person name="Silva M.P."/>
            <person name="Tasnim L."/>
            <person name="Vo M."/>
            <person name="Vo Q.D."/>
            <person name="Simon S.E."/>
            <person name="Hughes L.E."/>
            <person name="Benjamin R.C."/>
            <person name="Bradley K.W."/>
            <person name="Asai D.J."/>
            <person name="Bowman C.A."/>
            <person name="Russell D.A."/>
            <person name="Pope W.H."/>
            <person name="Jacobs-Sera D."/>
            <person name="Hendrix R.W."/>
            <person name="Hatfull G.F."/>
        </authorList>
    </citation>
    <scope>NUCLEOTIDE SEQUENCE [LARGE SCALE GENOMIC DNA]</scope>
</reference>